<evidence type="ECO:0000259" key="4">
    <source>
        <dbReference type="Pfam" id="PF00135"/>
    </source>
</evidence>
<evidence type="ECO:0000256" key="2">
    <source>
        <dbReference type="ARBA" id="ARBA00022801"/>
    </source>
</evidence>
<accession>A0A8H5NJ31</accession>
<dbReference type="PROSITE" id="PS00941">
    <property type="entry name" value="CARBOXYLESTERASE_B_2"/>
    <property type="match status" value="1"/>
</dbReference>
<dbReference type="Gene3D" id="3.40.50.1820">
    <property type="entry name" value="alpha/beta hydrolase"/>
    <property type="match status" value="1"/>
</dbReference>
<sequence length="250" mass="26857">MTKTTSLPPTRFSTAQGHNTTWDGIRTAKEYPVHCYSYGYGQDGFEQSEDCLYLSIVRPAGLHNDSLPVAAWIHGGGLEMGGAADPRYNLSFIVEQSVTLGKPVIGVSLNYRLSAFGFLACTQLASFGGDPEKVAIFGESSGAESVAAQVFAYNGRNDGLFRGAIGESGFGAPLGRYPGGFNATETLQNTYDDFVSSVPWCEKLTGSDATLDCLRTAPIEEIDIALRSGNSQRWAPVLDGDFFADYTTNQ</sequence>
<dbReference type="InterPro" id="IPR019819">
    <property type="entry name" value="Carboxylesterase_B_CS"/>
</dbReference>
<dbReference type="EMBL" id="JAAOAQ010000099">
    <property type="protein sequence ID" value="KAF5567324.1"/>
    <property type="molecule type" value="Genomic_DNA"/>
</dbReference>
<proteinExistence type="inferred from homology"/>
<dbReference type="InterPro" id="IPR002018">
    <property type="entry name" value="CarbesteraseB"/>
</dbReference>
<comment type="caution">
    <text evidence="5">The sequence shown here is derived from an EMBL/GenBank/DDBJ whole genome shotgun (WGS) entry which is preliminary data.</text>
</comment>
<comment type="similarity">
    <text evidence="1 3">Belongs to the type-B carboxylesterase/lipase family.</text>
</comment>
<dbReference type="InterPro" id="IPR019826">
    <property type="entry name" value="Carboxylesterase_B_AS"/>
</dbReference>
<dbReference type="AlphaFoldDB" id="A0A8H5NJ31"/>
<dbReference type="GO" id="GO:0016787">
    <property type="term" value="F:hydrolase activity"/>
    <property type="evidence" value="ECO:0007669"/>
    <property type="project" value="UniProtKB-KW"/>
</dbReference>
<evidence type="ECO:0000256" key="3">
    <source>
        <dbReference type="RuleBase" id="RU361235"/>
    </source>
</evidence>
<reference evidence="5 6" key="1">
    <citation type="submission" date="2020-05" db="EMBL/GenBank/DDBJ databases">
        <title>Identification and distribution of gene clusters putatively required for synthesis of sphingolipid metabolism inhibitors in phylogenetically diverse species of the filamentous fungus Fusarium.</title>
        <authorList>
            <person name="Kim H.-S."/>
            <person name="Busman M."/>
            <person name="Brown D.W."/>
            <person name="Divon H."/>
            <person name="Uhlig S."/>
            <person name="Proctor R.H."/>
        </authorList>
    </citation>
    <scope>NUCLEOTIDE SEQUENCE [LARGE SCALE GENOMIC DNA]</scope>
    <source>
        <strain evidence="5 6">NRRL 13617</strain>
    </source>
</reference>
<dbReference type="InterPro" id="IPR050309">
    <property type="entry name" value="Type-B_Carboxylest/Lipase"/>
</dbReference>
<feature type="domain" description="Carboxylesterase type B" evidence="4">
    <location>
        <begin position="9"/>
        <end position="121"/>
    </location>
</feature>
<dbReference type="OrthoDB" id="408631at2759"/>
<dbReference type="Pfam" id="PF00135">
    <property type="entry name" value="COesterase"/>
    <property type="match status" value="2"/>
</dbReference>
<dbReference type="Proteomes" id="UP000582016">
    <property type="component" value="Unassembled WGS sequence"/>
</dbReference>
<dbReference type="SUPFAM" id="SSF53474">
    <property type="entry name" value="alpha/beta-Hydrolases"/>
    <property type="match status" value="1"/>
</dbReference>
<name>A0A8H5NJ31_9HYPO</name>
<dbReference type="PANTHER" id="PTHR11559">
    <property type="entry name" value="CARBOXYLESTERASE"/>
    <property type="match status" value="1"/>
</dbReference>
<dbReference type="InterPro" id="IPR029058">
    <property type="entry name" value="AB_hydrolase_fold"/>
</dbReference>
<evidence type="ECO:0000313" key="5">
    <source>
        <dbReference type="EMBL" id="KAF5567324.1"/>
    </source>
</evidence>
<dbReference type="PROSITE" id="PS00122">
    <property type="entry name" value="CARBOXYLESTERASE_B_1"/>
    <property type="match status" value="1"/>
</dbReference>
<feature type="domain" description="Carboxylesterase type B" evidence="4">
    <location>
        <begin position="123"/>
        <end position="245"/>
    </location>
</feature>
<protein>
    <recommendedName>
        <fullName evidence="3">Carboxylic ester hydrolase</fullName>
        <ecNumber evidence="3">3.1.1.-</ecNumber>
    </recommendedName>
</protein>
<organism evidence="5 6">
    <name type="scientific">Fusarium phyllophilum</name>
    <dbReference type="NCBI Taxonomy" id="47803"/>
    <lineage>
        <taxon>Eukaryota</taxon>
        <taxon>Fungi</taxon>
        <taxon>Dikarya</taxon>
        <taxon>Ascomycota</taxon>
        <taxon>Pezizomycotina</taxon>
        <taxon>Sordariomycetes</taxon>
        <taxon>Hypocreomycetidae</taxon>
        <taxon>Hypocreales</taxon>
        <taxon>Nectriaceae</taxon>
        <taxon>Fusarium</taxon>
        <taxon>Fusarium fujikuroi species complex</taxon>
    </lineage>
</organism>
<dbReference type="EC" id="3.1.1.-" evidence="3"/>
<keyword evidence="6" id="KW-1185">Reference proteome</keyword>
<gene>
    <name evidence="5" type="ORF">FPHYL_3362</name>
</gene>
<evidence type="ECO:0000256" key="1">
    <source>
        <dbReference type="ARBA" id="ARBA00005964"/>
    </source>
</evidence>
<keyword evidence="2 3" id="KW-0378">Hydrolase</keyword>
<evidence type="ECO:0000313" key="6">
    <source>
        <dbReference type="Proteomes" id="UP000582016"/>
    </source>
</evidence>